<comment type="similarity">
    <text evidence="2 11">Belongs to the shikimate kinase family.</text>
</comment>
<keyword evidence="9 11" id="KW-0057">Aromatic amino acid biosynthesis</keyword>
<dbReference type="EC" id="2.7.1.71" evidence="3 11"/>
<dbReference type="GO" id="GO:0009423">
    <property type="term" value="P:chorismate biosynthetic process"/>
    <property type="evidence" value="ECO:0007669"/>
    <property type="project" value="UniProtKB-UniRule"/>
</dbReference>
<comment type="cofactor">
    <cofactor evidence="11">
        <name>Mg(2+)</name>
        <dbReference type="ChEBI" id="CHEBI:18420"/>
    </cofactor>
    <text evidence="11">Binds 1 Mg(2+) ion per subunit.</text>
</comment>
<keyword evidence="5 11" id="KW-0808">Transferase</keyword>
<evidence type="ECO:0000256" key="9">
    <source>
        <dbReference type="ARBA" id="ARBA00023141"/>
    </source>
</evidence>
<dbReference type="PANTHER" id="PTHR21087:SF16">
    <property type="entry name" value="SHIKIMATE KINASE 1, CHLOROPLASTIC"/>
    <property type="match status" value="1"/>
</dbReference>
<evidence type="ECO:0000256" key="8">
    <source>
        <dbReference type="ARBA" id="ARBA00022840"/>
    </source>
</evidence>
<evidence type="ECO:0000256" key="1">
    <source>
        <dbReference type="ARBA" id="ARBA00004842"/>
    </source>
</evidence>
<dbReference type="InterPro" id="IPR027417">
    <property type="entry name" value="P-loop_NTPase"/>
</dbReference>
<dbReference type="GO" id="GO:0005524">
    <property type="term" value="F:ATP binding"/>
    <property type="evidence" value="ECO:0007669"/>
    <property type="project" value="UniProtKB-UniRule"/>
</dbReference>
<feature type="compositionally biased region" description="Basic residues" evidence="12">
    <location>
        <begin position="406"/>
        <end position="419"/>
    </location>
</feature>
<dbReference type="GO" id="GO:0004765">
    <property type="term" value="F:shikimate kinase activity"/>
    <property type="evidence" value="ECO:0007669"/>
    <property type="project" value="UniProtKB-UniRule"/>
</dbReference>
<comment type="catalytic activity">
    <reaction evidence="10 11">
        <text>shikimate + ATP = 3-phosphoshikimate + ADP + H(+)</text>
        <dbReference type="Rhea" id="RHEA:13121"/>
        <dbReference type="ChEBI" id="CHEBI:15378"/>
        <dbReference type="ChEBI" id="CHEBI:30616"/>
        <dbReference type="ChEBI" id="CHEBI:36208"/>
        <dbReference type="ChEBI" id="CHEBI:145989"/>
        <dbReference type="ChEBI" id="CHEBI:456216"/>
        <dbReference type="EC" id="2.7.1.71"/>
    </reaction>
</comment>
<dbReference type="InterPro" id="IPR031322">
    <property type="entry name" value="Shikimate/glucono_kinase"/>
</dbReference>
<reference evidence="15" key="1">
    <citation type="submission" date="2015-07" db="EMBL/GenBank/DDBJ databases">
        <title>Nocardia seriolae U-1 whole genome shotgun sequence.</title>
        <authorList>
            <person name="Imajoh M."/>
            <person name="Fukumoto Y."/>
            <person name="Sukeda M."/>
            <person name="Yamane J."/>
            <person name="Yamasaki K."/>
            <person name="Shimizu M."/>
            <person name="Ohnishi K."/>
            <person name="Oshima S."/>
        </authorList>
    </citation>
    <scope>NUCLEOTIDE SEQUENCE [LARGE SCALE GENOMIC DNA]</scope>
    <source>
        <strain evidence="15">U-1</strain>
    </source>
</reference>
<dbReference type="GO" id="GO:0008652">
    <property type="term" value="P:amino acid biosynthetic process"/>
    <property type="evidence" value="ECO:0007669"/>
    <property type="project" value="UniProtKB-KW"/>
</dbReference>
<feature type="region of interest" description="Disordered" evidence="12">
    <location>
        <begin position="225"/>
        <end position="437"/>
    </location>
</feature>
<evidence type="ECO:0000256" key="10">
    <source>
        <dbReference type="ARBA" id="ARBA00048567"/>
    </source>
</evidence>
<feature type="compositionally biased region" description="Low complexity" evidence="12">
    <location>
        <begin position="427"/>
        <end position="437"/>
    </location>
</feature>
<gene>
    <name evidence="11 13" type="primary">aroK</name>
    <name evidence="13" type="ORF">NS506_04078</name>
    <name evidence="14" type="ORF">NSK11_contig00026-0017</name>
</gene>
<sequence>MTTEHSAVPGQPDPTAAVNSVDAAEARDTAEDRGADEARASETTEHPGETDRPAPNLVLVGPPGAGKSTIGRKLARELGVDLYDTDAGIEERAGRTIPEIFAQDGEPEFRRMEEEVVRDAVLAGHGVVSLGGGSVLSAATRALLRDRTVVYLEISVGEGLRRTGASTNRPLLNGDDPAEKYRELMKIRRPLYREVATVRVRTDGRSPGRVVRMILAKLGLEPIARPADPTAETTTVEPGISSSRSRARRKRRRGGRGDAQTNPSASNATAAKSDSASATRPTPVPADEGTPAGTGSNRPRRNRRSRRRGGRATENGPAATSVETATGSTNAGEHAPADGGSGMTGAPTSGVARRRRASRAPGAPSGPATGAQDSTASRSPNEPDTSAAQQDSARAPGAVAQPGSGRSRRARARRARARARAGQTTDQSAQAESEQQA</sequence>
<dbReference type="SUPFAM" id="SSF52540">
    <property type="entry name" value="P-loop containing nucleoside triphosphate hydrolases"/>
    <property type="match status" value="1"/>
</dbReference>
<evidence type="ECO:0000256" key="5">
    <source>
        <dbReference type="ARBA" id="ARBA00022679"/>
    </source>
</evidence>
<feature type="compositionally biased region" description="Basic and acidic residues" evidence="12">
    <location>
        <begin position="24"/>
        <end position="52"/>
    </location>
</feature>
<dbReference type="EMBL" id="BBYQ01000026">
    <property type="protein sequence ID" value="GAP28021.1"/>
    <property type="molecule type" value="Genomic_DNA"/>
</dbReference>
<dbReference type="CDD" id="cd00464">
    <property type="entry name" value="SK"/>
    <property type="match status" value="1"/>
</dbReference>
<feature type="compositionally biased region" description="Polar residues" evidence="12">
    <location>
        <begin position="321"/>
        <end position="331"/>
    </location>
</feature>
<comment type="function">
    <text evidence="11">Catalyzes the specific phosphorylation of the 3-hydroxyl group of shikimic acid using ATP as a cosubstrate.</text>
</comment>
<accession>A0ABC8AVU2</accession>
<dbReference type="Pfam" id="PF01202">
    <property type="entry name" value="SKI"/>
    <property type="match status" value="1"/>
</dbReference>
<proteinExistence type="inferred from homology"/>
<evidence type="ECO:0000256" key="4">
    <source>
        <dbReference type="ARBA" id="ARBA00022605"/>
    </source>
</evidence>
<keyword evidence="15" id="KW-1185">Reference proteome</keyword>
<reference evidence="14 15" key="2">
    <citation type="journal article" date="2016" name="Genome Announc.">
        <title>Draft Genome Sequence of Erythromycin- and Oxytetracycline-Sensitive Nocardia seriolae Strain U-1 (NBRC 110359).</title>
        <authorList>
            <person name="Imajoh M."/>
            <person name="Sukeda M."/>
            <person name="Shimizu M."/>
            <person name="Yamane J."/>
            <person name="Ohnishi K."/>
            <person name="Oshima S."/>
        </authorList>
    </citation>
    <scope>NUCLEOTIDE SEQUENCE [LARGE SCALE GENOMIC DNA]</scope>
    <source>
        <strain evidence="14 15">U-1</strain>
    </source>
</reference>
<protein>
    <recommendedName>
        <fullName evidence="3 11">Shikimate kinase</fullName>
        <shortName evidence="11">SK</shortName>
        <ecNumber evidence="3 11">2.7.1.71</ecNumber>
    </recommendedName>
</protein>
<feature type="compositionally biased region" description="Polar residues" evidence="12">
    <location>
        <begin position="371"/>
        <end position="392"/>
    </location>
</feature>
<name>A0ABC8AVU2_9NOCA</name>
<dbReference type="GO" id="GO:0009073">
    <property type="term" value="P:aromatic amino acid family biosynthetic process"/>
    <property type="evidence" value="ECO:0007669"/>
    <property type="project" value="UniProtKB-KW"/>
</dbReference>
<comment type="pathway">
    <text evidence="1 11">Metabolic intermediate biosynthesis; chorismate biosynthesis; chorismate from D-erythrose 4-phosphate and phosphoenolpyruvate: step 5/7.</text>
</comment>
<feature type="binding site" evidence="11">
    <location>
        <position position="169"/>
    </location>
    <ligand>
        <name>ATP</name>
        <dbReference type="ChEBI" id="CHEBI:30616"/>
    </ligand>
</feature>
<dbReference type="InterPro" id="IPR000623">
    <property type="entry name" value="Shikimate_kinase/TSH1"/>
</dbReference>
<evidence type="ECO:0000313" key="14">
    <source>
        <dbReference type="EMBL" id="GAP28021.1"/>
    </source>
</evidence>
<dbReference type="PRINTS" id="PR01100">
    <property type="entry name" value="SHIKIMTKNASE"/>
</dbReference>
<dbReference type="Proteomes" id="UP000037179">
    <property type="component" value="Unassembled WGS sequence"/>
</dbReference>
<keyword evidence="11" id="KW-0479">Metal-binding</keyword>
<evidence type="ECO:0000256" key="7">
    <source>
        <dbReference type="ARBA" id="ARBA00022777"/>
    </source>
</evidence>
<dbReference type="HAMAP" id="MF_00109">
    <property type="entry name" value="Shikimate_kinase"/>
    <property type="match status" value="1"/>
</dbReference>
<evidence type="ECO:0000313" key="16">
    <source>
        <dbReference type="Proteomes" id="UP000180166"/>
    </source>
</evidence>
<dbReference type="Proteomes" id="UP000180166">
    <property type="component" value="Chromosome"/>
</dbReference>
<feature type="compositionally biased region" description="Low complexity" evidence="12">
    <location>
        <begin position="264"/>
        <end position="278"/>
    </location>
</feature>
<feature type="binding site" evidence="11">
    <location>
        <position position="132"/>
    </location>
    <ligand>
        <name>substrate</name>
    </ligand>
</feature>
<evidence type="ECO:0000313" key="13">
    <source>
        <dbReference type="EMBL" id="APA98126.1"/>
    </source>
</evidence>
<dbReference type="GO" id="GO:0000287">
    <property type="term" value="F:magnesium ion binding"/>
    <property type="evidence" value="ECO:0007669"/>
    <property type="project" value="UniProtKB-UniRule"/>
</dbReference>
<keyword evidence="4 11" id="KW-0028">Amino-acid biosynthesis</keyword>
<keyword evidence="7 11" id="KW-0418">Kinase</keyword>
<dbReference type="PANTHER" id="PTHR21087">
    <property type="entry name" value="SHIKIMATE KINASE"/>
    <property type="match status" value="1"/>
</dbReference>
<evidence type="ECO:0000256" key="6">
    <source>
        <dbReference type="ARBA" id="ARBA00022741"/>
    </source>
</evidence>
<dbReference type="PROSITE" id="PS01128">
    <property type="entry name" value="SHIKIMATE_KINASE"/>
    <property type="match status" value="1"/>
</dbReference>
<organism evidence="13 16">
    <name type="scientific">Nocardia seriolae</name>
    <dbReference type="NCBI Taxonomy" id="37332"/>
    <lineage>
        <taxon>Bacteria</taxon>
        <taxon>Bacillati</taxon>
        <taxon>Actinomycetota</taxon>
        <taxon>Actinomycetes</taxon>
        <taxon>Mycobacteriales</taxon>
        <taxon>Nocardiaceae</taxon>
        <taxon>Nocardia</taxon>
    </lineage>
</organism>
<dbReference type="InterPro" id="IPR023000">
    <property type="entry name" value="Shikimate_kinase_CS"/>
</dbReference>
<keyword evidence="11" id="KW-0460">Magnesium</keyword>
<evidence type="ECO:0000256" key="3">
    <source>
        <dbReference type="ARBA" id="ARBA00012154"/>
    </source>
</evidence>
<keyword evidence="6 11" id="KW-0547">Nucleotide-binding</keyword>
<dbReference type="GO" id="GO:0005737">
    <property type="term" value="C:cytoplasm"/>
    <property type="evidence" value="ECO:0007669"/>
    <property type="project" value="UniProtKB-SubCell"/>
</dbReference>
<keyword evidence="8 11" id="KW-0067">ATP-binding</keyword>
<reference evidence="13 16" key="3">
    <citation type="submission" date="2016-10" db="EMBL/GenBank/DDBJ databases">
        <title>Genome sequence of Nocardia seriolae strain EM150506, isolated from Anguila japonica.</title>
        <authorList>
            <person name="Han H.-J."/>
        </authorList>
    </citation>
    <scope>NUCLEOTIDE SEQUENCE [LARGE SCALE GENOMIC DNA]</scope>
    <source>
        <strain evidence="13 16">EM150506</strain>
    </source>
</reference>
<feature type="binding site" evidence="11">
    <location>
        <position position="110"/>
    </location>
    <ligand>
        <name>substrate</name>
    </ligand>
</feature>
<dbReference type="AlphaFoldDB" id="A0ABC8AVU2"/>
<feature type="binding site" evidence="11">
    <location>
        <position position="68"/>
    </location>
    <ligand>
        <name>Mg(2+)</name>
        <dbReference type="ChEBI" id="CHEBI:18420"/>
    </ligand>
</feature>
<feature type="binding site" evidence="11">
    <location>
        <position position="86"/>
    </location>
    <ligand>
        <name>substrate</name>
    </ligand>
</feature>
<comment type="subunit">
    <text evidence="11">Monomer.</text>
</comment>
<feature type="region of interest" description="Disordered" evidence="12">
    <location>
        <begin position="1"/>
        <end position="65"/>
    </location>
</feature>
<keyword evidence="11" id="KW-0963">Cytoplasm</keyword>
<dbReference type="EMBL" id="CP017839">
    <property type="protein sequence ID" value="APA98126.1"/>
    <property type="molecule type" value="Genomic_DNA"/>
</dbReference>
<evidence type="ECO:0000256" key="11">
    <source>
        <dbReference type="HAMAP-Rule" id="MF_00109"/>
    </source>
</evidence>
<feature type="compositionally biased region" description="Basic residues" evidence="12">
    <location>
        <begin position="298"/>
        <end position="310"/>
    </location>
</feature>
<feature type="compositionally biased region" description="Basic residues" evidence="12">
    <location>
        <begin position="245"/>
        <end position="254"/>
    </location>
</feature>
<feature type="binding site" evidence="11">
    <location>
        <position position="188"/>
    </location>
    <ligand>
        <name>substrate</name>
    </ligand>
</feature>
<dbReference type="Gene3D" id="3.40.50.300">
    <property type="entry name" value="P-loop containing nucleotide triphosphate hydrolases"/>
    <property type="match status" value="1"/>
</dbReference>
<evidence type="ECO:0000256" key="2">
    <source>
        <dbReference type="ARBA" id="ARBA00006997"/>
    </source>
</evidence>
<feature type="compositionally biased region" description="Low complexity" evidence="12">
    <location>
        <begin position="359"/>
        <end position="368"/>
    </location>
</feature>
<feature type="binding site" evidence="11">
    <location>
        <begin position="64"/>
        <end position="69"/>
    </location>
    <ligand>
        <name>ATP</name>
        <dbReference type="ChEBI" id="CHEBI:30616"/>
    </ligand>
</feature>
<feature type="binding site" evidence="11">
    <location>
        <position position="205"/>
    </location>
    <ligand>
        <name>ATP</name>
        <dbReference type="ChEBI" id="CHEBI:30616"/>
    </ligand>
</feature>
<evidence type="ECO:0000313" key="15">
    <source>
        <dbReference type="Proteomes" id="UP000037179"/>
    </source>
</evidence>
<dbReference type="KEGG" id="nsr:NS506_04078"/>
<comment type="subcellular location">
    <subcellularLocation>
        <location evidence="11">Cytoplasm</location>
    </subcellularLocation>
</comment>
<evidence type="ECO:0000256" key="12">
    <source>
        <dbReference type="SAM" id="MobiDB-lite"/>
    </source>
</evidence>